<comment type="caution">
    <text evidence="2">The sequence shown here is derived from an EMBL/GenBank/DDBJ whole genome shotgun (WGS) entry which is preliminary data.</text>
</comment>
<dbReference type="RefSeq" id="XP_062642496.1">
    <property type="nucleotide sequence ID" value="XM_062791540.1"/>
</dbReference>
<dbReference type="Proteomes" id="UP001302602">
    <property type="component" value="Unassembled WGS sequence"/>
</dbReference>
<gene>
    <name evidence="2" type="ORF">N657DRAFT_637840</name>
</gene>
<evidence type="ECO:0000256" key="1">
    <source>
        <dbReference type="SAM" id="MobiDB-lite"/>
    </source>
</evidence>
<dbReference type="Gene3D" id="2.160.20.10">
    <property type="entry name" value="Single-stranded right-handed beta-helix, Pectin lyase-like"/>
    <property type="match status" value="1"/>
</dbReference>
<organism evidence="2 3">
    <name type="scientific">Parathielavia appendiculata</name>
    <dbReference type="NCBI Taxonomy" id="2587402"/>
    <lineage>
        <taxon>Eukaryota</taxon>
        <taxon>Fungi</taxon>
        <taxon>Dikarya</taxon>
        <taxon>Ascomycota</taxon>
        <taxon>Pezizomycotina</taxon>
        <taxon>Sordariomycetes</taxon>
        <taxon>Sordariomycetidae</taxon>
        <taxon>Sordariales</taxon>
        <taxon>Chaetomiaceae</taxon>
        <taxon>Parathielavia</taxon>
    </lineage>
</organism>
<evidence type="ECO:0000313" key="2">
    <source>
        <dbReference type="EMBL" id="KAK4118723.1"/>
    </source>
</evidence>
<sequence length="110" mass="12462">MRLLVGRRSHRSALDLHARDKPVGWFNDYTQYCPKTEDCQDRAFEAQQSRDVWLYEFVPSALAWLKVSTGVVGERESPGYRGAVKGHVGAHPGLVLPEPSKGRLDRDQIK</sequence>
<keyword evidence="3" id="KW-1185">Reference proteome</keyword>
<accession>A0AAN6TQD5</accession>
<name>A0AAN6TQD5_9PEZI</name>
<dbReference type="InterPro" id="IPR012334">
    <property type="entry name" value="Pectin_lyas_fold"/>
</dbReference>
<dbReference type="GeneID" id="87828309"/>
<reference evidence="2" key="2">
    <citation type="submission" date="2023-05" db="EMBL/GenBank/DDBJ databases">
        <authorList>
            <consortium name="Lawrence Berkeley National Laboratory"/>
            <person name="Steindorff A."/>
            <person name="Hensen N."/>
            <person name="Bonometti L."/>
            <person name="Westerberg I."/>
            <person name="Brannstrom I.O."/>
            <person name="Guillou S."/>
            <person name="Cros-Aarteil S."/>
            <person name="Calhoun S."/>
            <person name="Haridas S."/>
            <person name="Kuo A."/>
            <person name="Mondo S."/>
            <person name="Pangilinan J."/>
            <person name="Riley R."/>
            <person name="Labutti K."/>
            <person name="Andreopoulos B."/>
            <person name="Lipzen A."/>
            <person name="Chen C."/>
            <person name="Yanf M."/>
            <person name="Daum C."/>
            <person name="Ng V."/>
            <person name="Clum A."/>
            <person name="Ohm R."/>
            <person name="Martin F."/>
            <person name="Silar P."/>
            <person name="Natvig D."/>
            <person name="Lalanne C."/>
            <person name="Gautier V."/>
            <person name="Ament-Velasquez S.L."/>
            <person name="Kruys A."/>
            <person name="Hutchinson M.I."/>
            <person name="Powell A.J."/>
            <person name="Barry K."/>
            <person name="Miller A.N."/>
            <person name="Grigoriev I.V."/>
            <person name="Debuchy R."/>
            <person name="Gladieux P."/>
            <person name="Thoren M.H."/>
            <person name="Johannesson H."/>
        </authorList>
    </citation>
    <scope>NUCLEOTIDE SEQUENCE</scope>
    <source>
        <strain evidence="2">CBS 731.68</strain>
    </source>
</reference>
<dbReference type="AlphaFoldDB" id="A0AAN6TQD5"/>
<feature type="region of interest" description="Disordered" evidence="1">
    <location>
        <begin position="81"/>
        <end position="110"/>
    </location>
</feature>
<dbReference type="EMBL" id="MU853261">
    <property type="protein sequence ID" value="KAK4118723.1"/>
    <property type="molecule type" value="Genomic_DNA"/>
</dbReference>
<protein>
    <submittedName>
        <fullName evidence="2">Uncharacterized protein</fullName>
    </submittedName>
</protein>
<feature type="compositionally biased region" description="Basic and acidic residues" evidence="1">
    <location>
        <begin position="100"/>
        <end position="110"/>
    </location>
</feature>
<evidence type="ECO:0000313" key="3">
    <source>
        <dbReference type="Proteomes" id="UP001302602"/>
    </source>
</evidence>
<reference evidence="2" key="1">
    <citation type="journal article" date="2023" name="Mol. Phylogenet. Evol.">
        <title>Genome-scale phylogeny and comparative genomics of the fungal order Sordariales.</title>
        <authorList>
            <person name="Hensen N."/>
            <person name="Bonometti L."/>
            <person name="Westerberg I."/>
            <person name="Brannstrom I.O."/>
            <person name="Guillou S."/>
            <person name="Cros-Aarteil S."/>
            <person name="Calhoun S."/>
            <person name="Haridas S."/>
            <person name="Kuo A."/>
            <person name="Mondo S."/>
            <person name="Pangilinan J."/>
            <person name="Riley R."/>
            <person name="LaButti K."/>
            <person name="Andreopoulos B."/>
            <person name="Lipzen A."/>
            <person name="Chen C."/>
            <person name="Yan M."/>
            <person name="Daum C."/>
            <person name="Ng V."/>
            <person name="Clum A."/>
            <person name="Steindorff A."/>
            <person name="Ohm R.A."/>
            <person name="Martin F."/>
            <person name="Silar P."/>
            <person name="Natvig D.O."/>
            <person name="Lalanne C."/>
            <person name="Gautier V."/>
            <person name="Ament-Velasquez S.L."/>
            <person name="Kruys A."/>
            <person name="Hutchinson M.I."/>
            <person name="Powell A.J."/>
            <person name="Barry K."/>
            <person name="Miller A.N."/>
            <person name="Grigoriev I.V."/>
            <person name="Debuchy R."/>
            <person name="Gladieux P."/>
            <person name="Hiltunen Thoren M."/>
            <person name="Johannesson H."/>
        </authorList>
    </citation>
    <scope>NUCLEOTIDE SEQUENCE</scope>
    <source>
        <strain evidence="2">CBS 731.68</strain>
    </source>
</reference>
<proteinExistence type="predicted"/>